<organism evidence="2 3">
    <name type="scientific">Hyalella azteca</name>
    <name type="common">Amphipod</name>
    <dbReference type="NCBI Taxonomy" id="294128"/>
    <lineage>
        <taxon>Eukaryota</taxon>
        <taxon>Metazoa</taxon>
        <taxon>Ecdysozoa</taxon>
        <taxon>Arthropoda</taxon>
        <taxon>Crustacea</taxon>
        <taxon>Multicrustacea</taxon>
        <taxon>Malacostraca</taxon>
        <taxon>Eumalacostraca</taxon>
        <taxon>Peracarida</taxon>
        <taxon>Amphipoda</taxon>
        <taxon>Senticaudata</taxon>
        <taxon>Talitrida</taxon>
        <taxon>Talitroidea</taxon>
        <taxon>Hyalellidae</taxon>
        <taxon>Hyalella</taxon>
    </lineage>
</organism>
<feature type="region of interest" description="Disordered" evidence="1">
    <location>
        <begin position="228"/>
        <end position="258"/>
    </location>
</feature>
<dbReference type="Proteomes" id="UP000694843">
    <property type="component" value="Unplaced"/>
</dbReference>
<dbReference type="AlphaFoldDB" id="A0A979FLW9"/>
<feature type="compositionally biased region" description="Polar residues" evidence="1">
    <location>
        <begin position="66"/>
        <end position="75"/>
    </location>
</feature>
<dbReference type="GeneID" id="108679831"/>
<dbReference type="PANTHER" id="PTHR14485:SF2">
    <property type="entry name" value="FUNGAL STAND N-TERMINAL GOODBYE DOMAIN-CONTAINING PROTEIN"/>
    <property type="match status" value="1"/>
</dbReference>
<reference evidence="3" key="1">
    <citation type="submission" date="2025-08" db="UniProtKB">
        <authorList>
            <consortium name="RefSeq"/>
        </authorList>
    </citation>
    <scope>IDENTIFICATION</scope>
    <source>
        <tissue evidence="3">Whole organism</tissue>
    </source>
</reference>
<name>A0A979FLW9_HYAAZ</name>
<feature type="region of interest" description="Disordered" evidence="1">
    <location>
        <begin position="197"/>
        <end position="216"/>
    </location>
</feature>
<feature type="compositionally biased region" description="Basic and acidic residues" evidence="1">
    <location>
        <begin position="99"/>
        <end position="115"/>
    </location>
</feature>
<evidence type="ECO:0000256" key="1">
    <source>
        <dbReference type="SAM" id="MobiDB-lite"/>
    </source>
</evidence>
<evidence type="ECO:0000313" key="2">
    <source>
        <dbReference type="Proteomes" id="UP000694843"/>
    </source>
</evidence>
<feature type="compositionally biased region" description="Basic residues" evidence="1">
    <location>
        <begin position="21"/>
        <end position="30"/>
    </location>
</feature>
<accession>A0A979FLW9</accession>
<evidence type="ECO:0000313" key="3">
    <source>
        <dbReference type="RefSeq" id="XP_047737737.1"/>
    </source>
</evidence>
<keyword evidence="2" id="KW-1185">Reference proteome</keyword>
<feature type="region of interest" description="Disordered" evidence="1">
    <location>
        <begin position="99"/>
        <end position="153"/>
    </location>
</feature>
<dbReference type="OrthoDB" id="9986634at2759"/>
<feature type="compositionally biased region" description="Low complexity" evidence="1">
    <location>
        <begin position="229"/>
        <end position="241"/>
    </location>
</feature>
<protein>
    <submittedName>
        <fullName evidence="3">Uncharacterized protein LOC108679831</fullName>
    </submittedName>
</protein>
<gene>
    <name evidence="3" type="primary">LOC108679831</name>
</gene>
<dbReference type="RefSeq" id="XP_047737737.1">
    <property type="nucleotide sequence ID" value="XM_047881781.1"/>
</dbReference>
<dbReference type="KEGG" id="hazt:108679831"/>
<sequence length="834" mass="92843">MSDSGSDEDFWNVGGDDGPRPARRRGHTRRSNVQPLPASTAAASSIFLPILPERQEATESNDEDAVNTTDENANNDACYATPSDDFSDACNVIIESKTEERKQMVHEPNDEKETYESSFESDDELPMNSGDDIKNTYETESSSSTGEHAANHKTPVKINGFVLDVDSNASNFPSNTATNITSRESAEQKVPEIFRNNEHSPEAVDPSPCEFSDDGSVRRRKGKLIKWQSRSSTDIRTRSTSADYTDGPDALSRMSAEDDVGYPPRARLKNALYRGRRHLALRQGDEAVEEFVRGFALARIVHGDEHWRTCRCRVFLSQAYLYLKAENEARTAKEILLRNLGTPLAPRKKLQVRHLLVVSALVEGEARLLQGRLDGATASLSRAHKHANVFEKKFNKTRRSIPASLRSVKPGDLLLHTLRVQAALLAVSFTRLVRHLLVVSALVEGEARLLQGRLDGATASLSRAHKHANVFEKKFNKTRRSIPASLRSVKPGDLILHTLRVQAALLASKGRISQAKEKLEDAVRRAEDIGGAHDRRLVLLLQQYGELLILNSQEQREKTKKLAQVSLDDLKLTTASSRSRIRERLASSYGQFPVRSNLKSSVSKSLSSNLNTQFNVEESGLESIDTEPIQDHARSNLHLGDDVTRGLAMLSRAVQITKAINRPGSGAELDARALLVRYKVTQGRYEAADALRELHSLYTVVSRAQGAVSCPALTLQGLTSQVLMNDKKFDEASEELRKMLSNTRNLYGDFSKQACQVLQQLWHVRALARDVPGLAEALSQLLSSEVLVYGTGSQHADNTRVKLRHTLQQLSIAHRTKLLRRHPELQVRPRFKNL</sequence>
<dbReference type="InterPro" id="IPR042621">
    <property type="entry name" value="TTC23/TTC23L"/>
</dbReference>
<feature type="region of interest" description="Disordered" evidence="1">
    <location>
        <begin position="1"/>
        <end position="84"/>
    </location>
</feature>
<dbReference type="PANTHER" id="PTHR14485">
    <property type="entry name" value="TETRATRICOPEPTIDE REPEAT PROTEIN 23"/>
    <property type="match status" value="1"/>
</dbReference>
<feature type="compositionally biased region" description="Acidic residues" evidence="1">
    <location>
        <begin position="1"/>
        <end position="10"/>
    </location>
</feature>
<proteinExistence type="predicted"/>